<dbReference type="InterPro" id="IPR004300">
    <property type="entry name" value="Glyco_hydro_57_N"/>
</dbReference>
<evidence type="ECO:0000313" key="6">
    <source>
        <dbReference type="EMBL" id="HGM46920.1"/>
    </source>
</evidence>
<feature type="compositionally biased region" description="Pro residues" evidence="3">
    <location>
        <begin position="610"/>
        <end position="634"/>
    </location>
</feature>
<organism evidence="6">
    <name type="scientific">Thermofilum pendens</name>
    <dbReference type="NCBI Taxonomy" id="2269"/>
    <lineage>
        <taxon>Archaea</taxon>
        <taxon>Thermoproteota</taxon>
        <taxon>Thermoprotei</taxon>
        <taxon>Thermofilales</taxon>
        <taxon>Thermofilaceae</taxon>
        <taxon>Thermofilum</taxon>
    </lineage>
</organism>
<protein>
    <recommendedName>
        <fullName evidence="5">Glycoside hydrolase family 57 N-terminal domain-containing protein</fullName>
    </recommendedName>
</protein>
<sequence length="667" mass="73610">MLDPGENAGIIAYLVTPGATVAWLEASTWGTEVRAEYPPFALKPGESVTFKYRVFGGPLDRLADYGYPHLHAQLASALAALALSFNVTTDKLFYAPGEAVRVTVSAAYRRGAATGYLDYPGGRVALELSPKPTTRTLEVRAQSAQGVQSITLTLTVEQITATREVRIGVVDKAAWGDPLKLVFVWHHHQGINMWPNGTFHGPWAFTHTYEDEFKPYYEGGAYLVQAKILSKYPAVKMVYHLSPSLLWQWEYGLKYGFYDGMSGRFVAPDSAEMRRVAEALQAYKQLAARGQIEIFSDFFNHPIPGYVVDTYPWGARLMEIELEWGFAVTQRVLGVRPKGAWIPEMFFSEKLVPILARHGVQYIVLDSETHYKGSSGDKRGIYTPYLYQFESYRLVVLFRDAYLSNVISFENRFQTPQDADAAARNFVLAVASRRFEDPSAEVVVIAADGENWMIFSPTVATTGIFFESLCRYLTEARGIVDTATVEEVASKTSGLPVLRSIPTASWAGGSDVWTGSPEQRQQQWPAIDRAASLIQSIESNYGSESRVYKAALFAIFMALNSDVIHRSFLFVPHTTTWAEVVSKLYQLGEEQAAKLDQLGLNLEAERIAPSGPPAGRPPEQPPVPQPSPGQPSPELPPATFVALALIAAAIAVGVALILAYARSTKKP</sequence>
<evidence type="ECO:0000256" key="2">
    <source>
        <dbReference type="ARBA" id="ARBA00023277"/>
    </source>
</evidence>
<dbReference type="SUPFAM" id="SSF88713">
    <property type="entry name" value="Glycoside hydrolase/deacetylase"/>
    <property type="match status" value="1"/>
</dbReference>
<evidence type="ECO:0000256" key="3">
    <source>
        <dbReference type="SAM" id="MobiDB-lite"/>
    </source>
</evidence>
<keyword evidence="4" id="KW-0812">Transmembrane</keyword>
<keyword evidence="4" id="KW-1133">Transmembrane helix</keyword>
<keyword evidence="2" id="KW-0119">Carbohydrate metabolism</keyword>
<evidence type="ECO:0000259" key="5">
    <source>
        <dbReference type="Pfam" id="PF03065"/>
    </source>
</evidence>
<dbReference type="PANTHER" id="PTHR36306">
    <property type="entry name" value="ALPHA-AMYLASE-RELATED-RELATED"/>
    <property type="match status" value="1"/>
</dbReference>
<reference evidence="6" key="1">
    <citation type="journal article" date="2020" name="mSystems">
        <title>Genome- and Community-Level Interaction Insights into Carbon Utilization and Element Cycling Functions of Hydrothermarchaeota in Hydrothermal Sediment.</title>
        <authorList>
            <person name="Zhou Z."/>
            <person name="Liu Y."/>
            <person name="Xu W."/>
            <person name="Pan J."/>
            <person name="Luo Z.H."/>
            <person name="Li M."/>
        </authorList>
    </citation>
    <scope>NUCLEOTIDE SEQUENCE</scope>
    <source>
        <strain evidence="6">SpSt-649</strain>
    </source>
</reference>
<comment type="similarity">
    <text evidence="1">Belongs to the glycosyl hydrolase 57 family.</text>
</comment>
<dbReference type="Gene3D" id="3.20.110.20">
    <property type="match status" value="1"/>
</dbReference>
<dbReference type="GO" id="GO:0003824">
    <property type="term" value="F:catalytic activity"/>
    <property type="evidence" value="ECO:0007669"/>
    <property type="project" value="InterPro"/>
</dbReference>
<name>A0A7C4D2B5_THEPE</name>
<keyword evidence="4" id="KW-0472">Membrane</keyword>
<evidence type="ECO:0000256" key="4">
    <source>
        <dbReference type="SAM" id="Phobius"/>
    </source>
</evidence>
<accession>A0A7C4D2B5</accession>
<dbReference type="AlphaFoldDB" id="A0A7C4D2B5"/>
<dbReference type="CDD" id="cd10796">
    <property type="entry name" value="GH57N_APU"/>
    <property type="match status" value="1"/>
</dbReference>
<feature type="domain" description="Glycoside hydrolase family 57 N-terminal" evidence="5">
    <location>
        <begin position="182"/>
        <end position="491"/>
    </location>
</feature>
<dbReference type="GO" id="GO:0005975">
    <property type="term" value="P:carbohydrate metabolic process"/>
    <property type="evidence" value="ECO:0007669"/>
    <property type="project" value="InterPro"/>
</dbReference>
<feature type="transmembrane region" description="Helical" evidence="4">
    <location>
        <begin position="640"/>
        <end position="661"/>
    </location>
</feature>
<dbReference type="PANTHER" id="PTHR36306:SF1">
    <property type="entry name" value="ALPHA-AMYLASE-RELATED"/>
    <property type="match status" value="1"/>
</dbReference>
<comment type="caution">
    <text evidence="6">The sequence shown here is derived from an EMBL/GenBank/DDBJ whole genome shotgun (WGS) entry which is preliminary data.</text>
</comment>
<evidence type="ECO:0000256" key="1">
    <source>
        <dbReference type="ARBA" id="ARBA00006821"/>
    </source>
</evidence>
<dbReference type="InterPro" id="IPR052046">
    <property type="entry name" value="GH57_Enzymes"/>
</dbReference>
<feature type="region of interest" description="Disordered" evidence="3">
    <location>
        <begin position="607"/>
        <end position="634"/>
    </location>
</feature>
<dbReference type="EMBL" id="DTBQ01000112">
    <property type="protein sequence ID" value="HGM46920.1"/>
    <property type="molecule type" value="Genomic_DNA"/>
</dbReference>
<dbReference type="InterPro" id="IPR011330">
    <property type="entry name" value="Glyco_hydro/deAcase_b/a-brl"/>
</dbReference>
<proteinExistence type="inferred from homology"/>
<dbReference type="Pfam" id="PF03065">
    <property type="entry name" value="Glyco_hydro_57"/>
    <property type="match status" value="1"/>
</dbReference>
<gene>
    <name evidence="6" type="ORF">ENU21_04105</name>
</gene>